<organism evidence="2 3">
    <name type="scientific">Lates japonicus</name>
    <name type="common">Japanese lates</name>
    <dbReference type="NCBI Taxonomy" id="270547"/>
    <lineage>
        <taxon>Eukaryota</taxon>
        <taxon>Metazoa</taxon>
        <taxon>Chordata</taxon>
        <taxon>Craniata</taxon>
        <taxon>Vertebrata</taxon>
        <taxon>Euteleostomi</taxon>
        <taxon>Actinopterygii</taxon>
        <taxon>Neopterygii</taxon>
        <taxon>Teleostei</taxon>
        <taxon>Neoteleostei</taxon>
        <taxon>Acanthomorphata</taxon>
        <taxon>Carangaria</taxon>
        <taxon>Carangaria incertae sedis</taxon>
        <taxon>Centropomidae</taxon>
        <taxon>Lates</taxon>
    </lineage>
</organism>
<accession>A0AAD3R3U6</accession>
<feature type="region of interest" description="Disordered" evidence="1">
    <location>
        <begin position="205"/>
        <end position="235"/>
    </location>
</feature>
<gene>
    <name evidence="2" type="ORF">AKAME5_000749200</name>
</gene>
<protein>
    <submittedName>
        <fullName evidence="2">Uncharacterized protein</fullName>
    </submittedName>
</protein>
<feature type="region of interest" description="Disordered" evidence="1">
    <location>
        <begin position="158"/>
        <end position="192"/>
    </location>
</feature>
<sequence length="248" mass="27392">MPTLDSAASDILDAVVNSVKELCHKKRSMFQLRRQRTKVKEKRVNSTATELKVAQEKLGEFLTCHKDAVEEQKNGKMEKAKRIVSTLLSSMRERTAERDLISEDKVSILSPLLTSSGSPLWSQGPRSPAEQIHLFCDAAVKHLLRLFLLSPGGWAELSKSRAANHPSPGWQSRLSCMKTSSASTPPRPTTRRLVASAGCPVPLAATGGVASRTYQTDDGTPKQKQKKRKNIIHFPEAATELKPVEDIR</sequence>
<comment type="caution">
    <text evidence="2">The sequence shown here is derived from an EMBL/GenBank/DDBJ whole genome shotgun (WGS) entry which is preliminary data.</text>
</comment>
<evidence type="ECO:0000313" key="3">
    <source>
        <dbReference type="Proteomes" id="UP001279410"/>
    </source>
</evidence>
<dbReference type="AlphaFoldDB" id="A0AAD3R3U6"/>
<name>A0AAD3R3U6_LATJO</name>
<reference evidence="2" key="1">
    <citation type="submission" date="2022-08" db="EMBL/GenBank/DDBJ databases">
        <title>Genome sequencing of akame (Lates japonicus).</title>
        <authorList>
            <person name="Hashiguchi Y."/>
            <person name="Takahashi H."/>
        </authorList>
    </citation>
    <scope>NUCLEOTIDE SEQUENCE</scope>
    <source>
        <strain evidence="2">Kochi</strain>
    </source>
</reference>
<evidence type="ECO:0000256" key="1">
    <source>
        <dbReference type="SAM" id="MobiDB-lite"/>
    </source>
</evidence>
<proteinExistence type="predicted"/>
<feature type="compositionally biased region" description="Polar residues" evidence="1">
    <location>
        <begin position="169"/>
        <end position="178"/>
    </location>
</feature>
<evidence type="ECO:0000313" key="2">
    <source>
        <dbReference type="EMBL" id="GLD54932.1"/>
    </source>
</evidence>
<keyword evidence="3" id="KW-1185">Reference proteome</keyword>
<dbReference type="EMBL" id="BRZM01000020">
    <property type="protein sequence ID" value="GLD54932.1"/>
    <property type="molecule type" value="Genomic_DNA"/>
</dbReference>
<dbReference type="Proteomes" id="UP001279410">
    <property type="component" value="Unassembled WGS sequence"/>
</dbReference>